<dbReference type="InterPro" id="IPR015655">
    <property type="entry name" value="PP2C"/>
</dbReference>
<proteinExistence type="predicted"/>
<reference evidence="3" key="1">
    <citation type="journal article" date="2010" name="Stand. Genomic Sci.">
        <title>Complete genome sequence of Syntrophothermus lipocalidus type strain (TGB-C1T).</title>
        <authorList>
            <consortium name="US DOE Joint Genome Institute (JGI-PGF)"/>
            <person name="Djao O."/>
            <person name="Zhang X."/>
            <person name="Lucas S."/>
            <person name="Lapidus A."/>
            <person name="Glavina Del Rio T."/>
            <person name="Nolan M."/>
            <person name="Tice H."/>
            <person name="Cheng J."/>
            <person name="Han C."/>
            <person name="Tapia R."/>
            <person name="Goodwin L."/>
            <person name="Pitluck S."/>
            <person name="Liolios K."/>
            <person name="Ivanova N."/>
            <person name="Mavromatis K."/>
            <person name="Mikhailova N."/>
            <person name="Ovchinnikova G."/>
            <person name="Pati A."/>
            <person name="Brambilla E."/>
            <person name="Chen A."/>
            <person name="Palaniappan K."/>
            <person name="Land M."/>
            <person name="Hauser L."/>
            <person name="Chang Y."/>
            <person name="Jeffries C."/>
            <person name="Rohde M."/>
            <person name="Sikorski J."/>
            <person name="Spring S."/>
            <person name="Goker M."/>
            <person name="Detter J."/>
            <person name="Woyke T."/>
            <person name="Bristow J."/>
            <person name="Eisen J."/>
            <person name="Markowitz V."/>
            <person name="Hugenholtz P."/>
            <person name="Kyrpides N."/>
            <person name="Klenk H."/>
        </authorList>
    </citation>
    <scope>NUCLEOTIDE SEQUENCE [LARGE SCALE GENOMIC DNA]</scope>
    <source>
        <strain evidence="3">DSM 12680 / TGB-C1</strain>
    </source>
</reference>
<dbReference type="PANTHER" id="PTHR47992">
    <property type="entry name" value="PROTEIN PHOSPHATASE"/>
    <property type="match status" value="1"/>
</dbReference>
<dbReference type="HOGENOM" id="CLU_034545_4_1_9"/>
<gene>
    <name evidence="2" type="ordered locus">Slip_0865</name>
</gene>
<dbReference type="SMART" id="SM00332">
    <property type="entry name" value="PP2Cc"/>
    <property type="match status" value="1"/>
</dbReference>
<keyword evidence="3" id="KW-1185">Reference proteome</keyword>
<evidence type="ECO:0000313" key="3">
    <source>
        <dbReference type="Proteomes" id="UP000000378"/>
    </source>
</evidence>
<dbReference type="KEGG" id="slp:Slip_0865"/>
<reference evidence="2 3" key="2">
    <citation type="journal article" date="2010" name="Stand. Genomic Sci.">
        <title>Complete genome sequence of Syntrophothermus lipocalidus type strain (TGB-C1).</title>
        <authorList>
            <person name="Djao O.D."/>
            <person name="Zhang X."/>
            <person name="Lucas S."/>
            <person name="Lapidus A."/>
            <person name="Del Rio T.G."/>
            <person name="Nolan M."/>
            <person name="Tice H."/>
            <person name="Cheng J.F."/>
            <person name="Han C."/>
            <person name="Tapia R."/>
            <person name="Goodwin L."/>
            <person name="Pitluck S."/>
            <person name="Liolios K."/>
            <person name="Ivanova N."/>
            <person name="Mavromatis K."/>
            <person name="Mikhailova N."/>
            <person name="Ovchinnikova G."/>
            <person name="Pati A."/>
            <person name="Brambilla E."/>
            <person name="Chen A."/>
            <person name="Palaniappan K."/>
            <person name="Land M."/>
            <person name="Hauser L."/>
            <person name="Chang Y.J."/>
            <person name="Jeffries C.D."/>
            <person name="Rohde M."/>
            <person name="Sikorski J."/>
            <person name="Spring S."/>
            <person name="Goker M."/>
            <person name="Detter J.C."/>
            <person name="Woyke T."/>
            <person name="Bristow J."/>
            <person name="Eisen J.A."/>
            <person name="Markowitz V."/>
            <person name="Hugenholtz P."/>
            <person name="Kyrpides N.C."/>
            <person name="Klenk H.P."/>
        </authorList>
    </citation>
    <scope>NUCLEOTIDE SEQUENCE [LARGE SCALE GENOMIC DNA]</scope>
    <source>
        <strain evidence="3">DSM 12680 / TGB-C1</strain>
    </source>
</reference>
<dbReference type="STRING" id="643648.Slip_0865"/>
<accession>D7CLR0</accession>
<dbReference type="SUPFAM" id="SSF81606">
    <property type="entry name" value="PP2C-like"/>
    <property type="match status" value="1"/>
</dbReference>
<dbReference type="SMART" id="SM00331">
    <property type="entry name" value="PP2C_SIG"/>
    <property type="match status" value="1"/>
</dbReference>
<dbReference type="EMBL" id="CP002048">
    <property type="protein sequence ID" value="ADI01645.1"/>
    <property type="molecule type" value="Genomic_DNA"/>
</dbReference>
<evidence type="ECO:0000259" key="1">
    <source>
        <dbReference type="PROSITE" id="PS51746"/>
    </source>
</evidence>
<name>D7CLR0_SYNLT</name>
<dbReference type="PROSITE" id="PS51746">
    <property type="entry name" value="PPM_2"/>
    <property type="match status" value="1"/>
</dbReference>
<dbReference type="InterPro" id="IPR001932">
    <property type="entry name" value="PPM-type_phosphatase-like_dom"/>
</dbReference>
<dbReference type="InterPro" id="IPR036457">
    <property type="entry name" value="PPM-type-like_dom_sf"/>
</dbReference>
<dbReference type="AlphaFoldDB" id="D7CLR0"/>
<evidence type="ECO:0000313" key="2">
    <source>
        <dbReference type="EMBL" id="ADI01645.1"/>
    </source>
</evidence>
<dbReference type="NCBIfam" id="NF033484">
    <property type="entry name" value="Stp1_PP2C_phos"/>
    <property type="match status" value="1"/>
</dbReference>
<dbReference type="CDD" id="cd00143">
    <property type="entry name" value="PP2Cc"/>
    <property type="match status" value="1"/>
</dbReference>
<dbReference type="eggNOG" id="COG0631">
    <property type="taxonomic scope" value="Bacteria"/>
</dbReference>
<sequence>MQVAAISDTGLVRGKNEDRFLARPKQGLFAVCDGMGGHKGGEVAASLAVDVIDMGYSESEDPVSSLAACVDTANQLIFSIGNRVPEYQGMGTTLTAVLVRDNRLWVAHIGDSSLYCLSGGRLQKITHDHTLAQKMVDQGLMAPAEGKKHPFSHILTRALGMEVSVEADYICRTLKKGDYILLATDGLTDLVEDREIEELINRFGIESHIHMVKTALQRGGHDNITVVLVKV</sequence>
<dbReference type="Proteomes" id="UP000000378">
    <property type="component" value="Chromosome"/>
</dbReference>
<dbReference type="GO" id="GO:0004722">
    <property type="term" value="F:protein serine/threonine phosphatase activity"/>
    <property type="evidence" value="ECO:0007669"/>
    <property type="project" value="InterPro"/>
</dbReference>
<protein>
    <submittedName>
        <fullName evidence="2">Protein serine/threonine phosphatase</fullName>
    </submittedName>
</protein>
<dbReference type="Pfam" id="PF13672">
    <property type="entry name" value="PP2C_2"/>
    <property type="match status" value="1"/>
</dbReference>
<feature type="domain" description="PPM-type phosphatase" evidence="1">
    <location>
        <begin position="2"/>
        <end position="231"/>
    </location>
</feature>
<organism evidence="2 3">
    <name type="scientific">Syntrophothermus lipocalidus (strain DSM 12680 / TGB-C1)</name>
    <dbReference type="NCBI Taxonomy" id="643648"/>
    <lineage>
        <taxon>Bacteria</taxon>
        <taxon>Bacillati</taxon>
        <taxon>Bacillota</taxon>
        <taxon>Clostridia</taxon>
        <taxon>Eubacteriales</taxon>
        <taxon>Syntrophomonadaceae</taxon>
        <taxon>Syntrophothermus</taxon>
    </lineage>
</organism>
<dbReference type="Gene3D" id="3.60.40.10">
    <property type="entry name" value="PPM-type phosphatase domain"/>
    <property type="match status" value="1"/>
</dbReference>